<evidence type="ECO:0000313" key="2">
    <source>
        <dbReference type="Proteomes" id="UP000808337"/>
    </source>
</evidence>
<gene>
    <name evidence="1" type="ORF">IPP15_14845</name>
</gene>
<comment type="caution">
    <text evidence="1">The sequence shown here is derived from an EMBL/GenBank/DDBJ whole genome shotgun (WGS) entry which is preliminary data.</text>
</comment>
<dbReference type="Proteomes" id="UP000808337">
    <property type="component" value="Unassembled WGS sequence"/>
</dbReference>
<dbReference type="InterPro" id="IPR008930">
    <property type="entry name" value="Terpenoid_cyclase/PrenylTrfase"/>
</dbReference>
<sequence>MKKYYLYLILISFSIGCQKKQMTLDDTMQKSITWIWAQQAEDGGWHSKTHKVLEDGKVLTPYILFQLAQIKNSSFEEHKEQTEKAIHFIIASVKSSLNTDSTSLIEYPNYSAAYDLRVLHKLNRDTSLQKIIAQYLLKQQFTEQRGFTKDSLAYGGWGYGEPDLKNGEHGHEDMSHTRRVTQALVEYGHLPDSLRNDIVLFLNGTQRSKNDSRLYEGCLSRSKLPYDGGFVSSVVTLATNKSQAAFIEGAGYHYPSYATATCDGLIAMHALHMDTTQAFHDAENWLKKNQNYTTIDGLSVNDPEQWTYVMHFYHLSVRAEAMQDIDPHGAWRDSISMMLIKEQLPEGDYLNPLGGVNKEDDPLVSTIFCIQAGNDVLNSGEH</sequence>
<evidence type="ECO:0000313" key="1">
    <source>
        <dbReference type="EMBL" id="MBK9983634.1"/>
    </source>
</evidence>
<name>A0A9D7XNQ5_9BACT</name>
<organism evidence="1 2">
    <name type="scientific">Candidatus Opimibacter skivensis</name>
    <dbReference type="NCBI Taxonomy" id="2982028"/>
    <lineage>
        <taxon>Bacteria</taxon>
        <taxon>Pseudomonadati</taxon>
        <taxon>Bacteroidota</taxon>
        <taxon>Saprospiria</taxon>
        <taxon>Saprospirales</taxon>
        <taxon>Saprospiraceae</taxon>
        <taxon>Candidatus Opimibacter</taxon>
    </lineage>
</organism>
<proteinExistence type="predicted"/>
<protein>
    <submittedName>
        <fullName evidence="1">Uncharacterized protein</fullName>
    </submittedName>
</protein>
<dbReference type="PROSITE" id="PS51257">
    <property type="entry name" value="PROKAR_LIPOPROTEIN"/>
    <property type="match status" value="1"/>
</dbReference>
<accession>A0A9D7XNQ5</accession>
<dbReference type="AlphaFoldDB" id="A0A9D7XNQ5"/>
<dbReference type="EMBL" id="JADKGY010000022">
    <property type="protein sequence ID" value="MBK9983634.1"/>
    <property type="molecule type" value="Genomic_DNA"/>
</dbReference>
<dbReference type="Gene3D" id="1.50.10.20">
    <property type="match status" value="1"/>
</dbReference>
<dbReference type="SUPFAM" id="SSF48239">
    <property type="entry name" value="Terpenoid cyclases/Protein prenyltransferases"/>
    <property type="match status" value="1"/>
</dbReference>
<reference evidence="1 2" key="1">
    <citation type="submission" date="2020-10" db="EMBL/GenBank/DDBJ databases">
        <title>Connecting structure to function with the recovery of over 1000 high-quality activated sludge metagenome-assembled genomes encoding full-length rRNA genes using long-read sequencing.</title>
        <authorList>
            <person name="Singleton C.M."/>
            <person name="Petriglieri F."/>
            <person name="Kristensen J.M."/>
            <person name="Kirkegaard R.H."/>
            <person name="Michaelsen T.Y."/>
            <person name="Andersen M.H."/>
            <person name="Karst S.M."/>
            <person name="Dueholm M.S."/>
            <person name="Nielsen P.H."/>
            <person name="Albertsen M."/>
        </authorList>
    </citation>
    <scope>NUCLEOTIDE SEQUENCE [LARGE SCALE GENOMIC DNA]</scope>
    <source>
        <strain evidence="1">Ribe_18-Q3-R11-54_MAXAC.273</strain>
    </source>
</reference>